<evidence type="ECO:0000313" key="2">
    <source>
        <dbReference type="EMBL" id="TCG09429.1"/>
    </source>
</evidence>
<name>A0A4R0XPS3_9BURK</name>
<dbReference type="Proteomes" id="UP000294200">
    <property type="component" value="Unassembled WGS sequence"/>
</dbReference>
<dbReference type="EMBL" id="MWML01000012">
    <property type="protein sequence ID" value="TCG09429.1"/>
    <property type="molecule type" value="Genomic_DNA"/>
</dbReference>
<feature type="region of interest" description="Disordered" evidence="1">
    <location>
        <begin position="113"/>
        <end position="151"/>
    </location>
</feature>
<organism evidence="2 3">
    <name type="scientific">Paraburkholderia steynii</name>
    <dbReference type="NCBI Taxonomy" id="1245441"/>
    <lineage>
        <taxon>Bacteria</taxon>
        <taxon>Pseudomonadati</taxon>
        <taxon>Pseudomonadota</taxon>
        <taxon>Betaproteobacteria</taxon>
        <taxon>Burkholderiales</taxon>
        <taxon>Burkholderiaceae</taxon>
        <taxon>Paraburkholderia</taxon>
    </lineage>
</organism>
<evidence type="ECO:0000256" key="1">
    <source>
        <dbReference type="SAM" id="MobiDB-lite"/>
    </source>
</evidence>
<protein>
    <submittedName>
        <fullName evidence="2">Uncharacterized protein</fullName>
    </submittedName>
</protein>
<accession>A0A4R0XPS3</accession>
<keyword evidence="3" id="KW-1185">Reference proteome</keyword>
<sequence length="223" mass="22944">MASNVNLYNQGHDTGEAAADTKAADLFARIKDAVAQTATHPLDSLNYALNSIIPAPPNQKPEADANPLVDVSSNNRNPPAAGGSVVVVPVCAPPVCVPTVVATPGMPGYLPSNATLNTGSNGNSNDSSANNAPEGPNSKRDTSITSSGSKYQNVETNLTPEQFKSNLISNGYNVTNQGTGKNGDFTVLSNGTSTYTVYGRTSTGSAGAQYFGPNGNSVKFSFK</sequence>
<gene>
    <name evidence="2" type="ORF">BZM27_05615</name>
</gene>
<dbReference type="AlphaFoldDB" id="A0A4R0XPS3"/>
<feature type="region of interest" description="Disordered" evidence="1">
    <location>
        <begin position="56"/>
        <end position="76"/>
    </location>
</feature>
<proteinExistence type="predicted"/>
<feature type="compositionally biased region" description="Low complexity" evidence="1">
    <location>
        <begin position="113"/>
        <end position="131"/>
    </location>
</feature>
<comment type="caution">
    <text evidence="2">The sequence shown here is derived from an EMBL/GenBank/DDBJ whole genome shotgun (WGS) entry which is preliminary data.</text>
</comment>
<reference evidence="2 3" key="1">
    <citation type="submission" date="2017-02" db="EMBL/GenBank/DDBJ databases">
        <title>Paraburkholderia sophoroidis sp. nov. and Paraburkholderia steynii sp. nov. rhizobial symbionts of the fynbos legume Hypocalyptus sophoroides.</title>
        <authorList>
            <person name="Steenkamp E.T."/>
            <person name="Beukes C.W."/>
            <person name="Van Zyl E."/>
            <person name="Avontuur J."/>
            <person name="Chan W.Y."/>
            <person name="Hassen A."/>
            <person name="Palmer M."/>
            <person name="Mthombeni L."/>
            <person name="Phalane F."/>
            <person name="Sereme K."/>
            <person name="Venter S.N."/>
        </authorList>
    </citation>
    <scope>NUCLEOTIDE SEQUENCE [LARGE SCALE GENOMIC DNA]</scope>
    <source>
        <strain evidence="2 3">HC1.1ba</strain>
    </source>
</reference>
<evidence type="ECO:0000313" key="3">
    <source>
        <dbReference type="Proteomes" id="UP000294200"/>
    </source>
</evidence>